<dbReference type="Proteomes" id="UP001057402">
    <property type="component" value="Chromosome 5"/>
</dbReference>
<reference evidence="2" key="1">
    <citation type="journal article" date="2023" name="Front. Plant Sci.">
        <title>Chromosomal-level genome assembly of Melastoma candidum provides insights into trichome evolution.</title>
        <authorList>
            <person name="Zhong Y."/>
            <person name="Wu W."/>
            <person name="Sun C."/>
            <person name="Zou P."/>
            <person name="Liu Y."/>
            <person name="Dai S."/>
            <person name="Zhou R."/>
        </authorList>
    </citation>
    <scope>NUCLEOTIDE SEQUENCE [LARGE SCALE GENOMIC DNA]</scope>
</reference>
<name>A0ACB9QVN7_9MYRT</name>
<gene>
    <name evidence="1" type="ORF">MLD38_018963</name>
</gene>
<accession>A0ACB9QVN7</accession>
<dbReference type="EMBL" id="CM042884">
    <property type="protein sequence ID" value="KAI4370634.1"/>
    <property type="molecule type" value="Genomic_DNA"/>
</dbReference>
<keyword evidence="2" id="KW-1185">Reference proteome</keyword>
<proteinExistence type="predicted"/>
<comment type="caution">
    <text evidence="1">The sequence shown here is derived from an EMBL/GenBank/DDBJ whole genome shotgun (WGS) entry which is preliminary data.</text>
</comment>
<protein>
    <submittedName>
        <fullName evidence="1">Uncharacterized protein</fullName>
    </submittedName>
</protein>
<sequence>MLWWMNRGSQATPAHLKNWLNNRKARLTRAAKAARPRAHQMEVDKSAPKKCTKRLGSKSESPESPNMESHTLSSSKANPQGTARSSPAKNTEANTLVEPEPAHLQAGCSLVEEGEAVGRGRLFQLHCIWSGKDPIFSGHTFEEVETNWGMMSVIWDADRISLP</sequence>
<evidence type="ECO:0000313" key="1">
    <source>
        <dbReference type="EMBL" id="KAI4370634.1"/>
    </source>
</evidence>
<organism evidence="1 2">
    <name type="scientific">Melastoma candidum</name>
    <dbReference type="NCBI Taxonomy" id="119954"/>
    <lineage>
        <taxon>Eukaryota</taxon>
        <taxon>Viridiplantae</taxon>
        <taxon>Streptophyta</taxon>
        <taxon>Embryophyta</taxon>
        <taxon>Tracheophyta</taxon>
        <taxon>Spermatophyta</taxon>
        <taxon>Magnoliopsida</taxon>
        <taxon>eudicotyledons</taxon>
        <taxon>Gunneridae</taxon>
        <taxon>Pentapetalae</taxon>
        <taxon>rosids</taxon>
        <taxon>malvids</taxon>
        <taxon>Myrtales</taxon>
        <taxon>Melastomataceae</taxon>
        <taxon>Melastomatoideae</taxon>
        <taxon>Melastomateae</taxon>
        <taxon>Melastoma</taxon>
    </lineage>
</organism>
<evidence type="ECO:0000313" key="2">
    <source>
        <dbReference type="Proteomes" id="UP001057402"/>
    </source>
</evidence>